<evidence type="ECO:0000313" key="3">
    <source>
        <dbReference type="Proteomes" id="UP000284322"/>
    </source>
</evidence>
<feature type="domain" description="Thiamine phosphate synthase/TenI" evidence="1">
    <location>
        <begin position="123"/>
        <end position="188"/>
    </location>
</feature>
<organism evidence="2 3">
    <name type="scientific">Tsuneonella suprasediminis</name>
    <dbReference type="NCBI Taxonomy" id="2306996"/>
    <lineage>
        <taxon>Bacteria</taxon>
        <taxon>Pseudomonadati</taxon>
        <taxon>Pseudomonadota</taxon>
        <taxon>Alphaproteobacteria</taxon>
        <taxon>Sphingomonadales</taxon>
        <taxon>Erythrobacteraceae</taxon>
        <taxon>Tsuneonella</taxon>
    </lineage>
</organism>
<dbReference type="CDD" id="cd00564">
    <property type="entry name" value="TMP_TenI"/>
    <property type="match status" value="1"/>
</dbReference>
<dbReference type="SUPFAM" id="SSF51391">
    <property type="entry name" value="Thiamin phosphate synthase"/>
    <property type="match status" value="1"/>
</dbReference>
<dbReference type="OrthoDB" id="8446047at2"/>
<dbReference type="InterPro" id="IPR013785">
    <property type="entry name" value="Aldolase_TIM"/>
</dbReference>
<proteinExistence type="predicted"/>
<dbReference type="Pfam" id="PF02581">
    <property type="entry name" value="TMP-TENI"/>
    <property type="match status" value="1"/>
</dbReference>
<dbReference type="Gene3D" id="3.20.20.70">
    <property type="entry name" value="Aldolase class I"/>
    <property type="match status" value="1"/>
</dbReference>
<dbReference type="InterPro" id="IPR022998">
    <property type="entry name" value="ThiamineP_synth_TenI"/>
</dbReference>
<gene>
    <name evidence="2" type="ORF">D6858_01200</name>
</gene>
<accession>A0A419R614</accession>
<dbReference type="GO" id="GO:0009228">
    <property type="term" value="P:thiamine biosynthetic process"/>
    <property type="evidence" value="ECO:0007669"/>
    <property type="project" value="UniProtKB-KW"/>
</dbReference>
<comment type="caution">
    <text evidence="2">The sequence shown here is derived from an EMBL/GenBank/DDBJ whole genome shotgun (WGS) entry which is preliminary data.</text>
</comment>
<protein>
    <submittedName>
        <fullName evidence="2">Thiamine phosphate synthase</fullName>
    </submittedName>
</protein>
<name>A0A419R614_9SPHN</name>
<dbReference type="Proteomes" id="UP000284322">
    <property type="component" value="Unassembled WGS sequence"/>
</dbReference>
<dbReference type="InterPro" id="IPR036206">
    <property type="entry name" value="ThiamineP_synth_sf"/>
</dbReference>
<dbReference type="EMBL" id="RAHJ01000003">
    <property type="protein sequence ID" value="RJX71353.1"/>
    <property type="molecule type" value="Genomic_DNA"/>
</dbReference>
<reference evidence="2 3" key="1">
    <citation type="submission" date="2018-09" db="EMBL/GenBank/DDBJ databases">
        <title>Altererythrobacter sp.Ery1 and Ery12, the genome sequencing of novel strains in genus Alterythrobacter.</title>
        <authorList>
            <person name="Cheng H."/>
            <person name="Wu Y.-H."/>
            <person name="Fang C."/>
            <person name="Xu X.-W."/>
        </authorList>
    </citation>
    <scope>NUCLEOTIDE SEQUENCE [LARGE SCALE GENOMIC DNA]</scope>
    <source>
        <strain evidence="2 3">Ery12</strain>
    </source>
</reference>
<evidence type="ECO:0000259" key="1">
    <source>
        <dbReference type="Pfam" id="PF02581"/>
    </source>
</evidence>
<keyword evidence="3" id="KW-1185">Reference proteome</keyword>
<evidence type="ECO:0000313" key="2">
    <source>
        <dbReference type="EMBL" id="RJX71353.1"/>
    </source>
</evidence>
<dbReference type="AlphaFoldDB" id="A0A419R614"/>
<sequence>MRSWTNCKAEAGFSIVVRYSGLVQTRQTQLPDLWLLSDARNEDSLERAIAALPTRSAFVYRHYHLDPRSRRARWDTLLPLLRAGDHLAILSGSDDEAQAWGADGSYGPPEGIGEPPQLLRIAAVHDALEIAHANAAGADAVMLSPVFPTRTHPDRAALGAEKFHALAALAEMPVIALGGMDFQRAEEIGWNRWAAIDGLGLMQRG</sequence>